<name>A0A7G9RPW4_9BURK</name>
<feature type="signal peptide" evidence="1">
    <location>
        <begin position="1"/>
        <end position="23"/>
    </location>
</feature>
<dbReference type="RefSeq" id="WP_187597887.1">
    <property type="nucleotide sequence ID" value="NZ_CP060714.1"/>
</dbReference>
<dbReference type="Pfam" id="PF10077">
    <property type="entry name" value="DUF2314"/>
    <property type="match status" value="1"/>
</dbReference>
<organism evidence="3 4">
    <name type="scientific">Diaphorobacter ruginosibacter</name>
    <dbReference type="NCBI Taxonomy" id="1715720"/>
    <lineage>
        <taxon>Bacteria</taxon>
        <taxon>Pseudomonadati</taxon>
        <taxon>Pseudomonadota</taxon>
        <taxon>Betaproteobacteria</taxon>
        <taxon>Burkholderiales</taxon>
        <taxon>Comamonadaceae</taxon>
        <taxon>Diaphorobacter</taxon>
    </lineage>
</organism>
<evidence type="ECO:0000256" key="1">
    <source>
        <dbReference type="SAM" id="SignalP"/>
    </source>
</evidence>
<keyword evidence="1" id="KW-0732">Signal</keyword>
<dbReference type="InterPro" id="IPR018756">
    <property type="entry name" value="DUF2314"/>
</dbReference>
<reference evidence="3 4" key="1">
    <citation type="submission" date="2020-08" db="EMBL/GenBank/DDBJ databases">
        <title>Genome sequence of Diaphorobacter ruginosibacter DSM 27467T.</title>
        <authorList>
            <person name="Hyun D.-W."/>
            <person name="Bae J.-W."/>
        </authorList>
    </citation>
    <scope>NUCLEOTIDE SEQUENCE [LARGE SCALE GENOMIC DNA]</scope>
    <source>
        <strain evidence="3 4">DSM 27467</strain>
    </source>
</reference>
<dbReference type="Proteomes" id="UP000515811">
    <property type="component" value="Chromosome"/>
</dbReference>
<dbReference type="AlphaFoldDB" id="A0A7G9RPW4"/>
<evidence type="ECO:0000313" key="4">
    <source>
        <dbReference type="Proteomes" id="UP000515811"/>
    </source>
</evidence>
<dbReference type="KEGG" id="drg:H9K76_01715"/>
<evidence type="ECO:0000313" key="3">
    <source>
        <dbReference type="EMBL" id="QNN57639.1"/>
    </source>
</evidence>
<protein>
    <submittedName>
        <fullName evidence="3">DUF2314 domain-containing protein</fullName>
    </submittedName>
</protein>
<keyword evidence="4" id="KW-1185">Reference proteome</keyword>
<dbReference type="EMBL" id="CP060714">
    <property type="protein sequence ID" value="QNN57639.1"/>
    <property type="molecule type" value="Genomic_DNA"/>
</dbReference>
<gene>
    <name evidence="3" type="ORF">H9K76_01715</name>
</gene>
<evidence type="ECO:0000259" key="2">
    <source>
        <dbReference type="Pfam" id="PF10077"/>
    </source>
</evidence>
<proteinExistence type="predicted"/>
<feature type="chain" id="PRO_5028837153" evidence="1">
    <location>
        <begin position="24"/>
        <end position="171"/>
    </location>
</feature>
<accession>A0A7G9RPW4</accession>
<feature type="domain" description="DUF2314" evidence="2">
    <location>
        <begin position="42"/>
        <end position="167"/>
    </location>
</feature>
<sequence>MKKHPWILCAAAALALAAPLVQAKDLSEKAARDEIVTMKDEDPAMQKAFDKARKTLSEFLKKAANPADGTDNYALKVGLSDGRNTEYFWVTDFEQEGDRFTATLGNTPRLVRKYSAGDEVSFARTQIVDWLYMDEAKGRMMGNFTACALLTRESASSAAAFKKQYGLSCDD</sequence>